<keyword evidence="2" id="KW-1185">Reference proteome</keyword>
<name>A0A7W6FTU6_9HYPH</name>
<reference evidence="1 2" key="1">
    <citation type="submission" date="2020-08" db="EMBL/GenBank/DDBJ databases">
        <title>Genomic Encyclopedia of Type Strains, Phase IV (KMG-IV): sequencing the most valuable type-strain genomes for metagenomic binning, comparative biology and taxonomic classification.</title>
        <authorList>
            <person name="Goeker M."/>
        </authorList>
    </citation>
    <scope>NUCLEOTIDE SEQUENCE [LARGE SCALE GENOMIC DNA]</scope>
    <source>
        <strain evidence="1 2">DSM 25024</strain>
    </source>
</reference>
<organism evidence="1 2">
    <name type="scientific">Aureimonas phyllosphaerae</name>
    <dbReference type="NCBI Taxonomy" id="1166078"/>
    <lineage>
        <taxon>Bacteria</taxon>
        <taxon>Pseudomonadati</taxon>
        <taxon>Pseudomonadota</taxon>
        <taxon>Alphaproteobacteria</taxon>
        <taxon>Hyphomicrobiales</taxon>
        <taxon>Aurantimonadaceae</taxon>
        <taxon>Aureimonas</taxon>
    </lineage>
</organism>
<comment type="caution">
    <text evidence="1">The sequence shown here is derived from an EMBL/GenBank/DDBJ whole genome shotgun (WGS) entry which is preliminary data.</text>
</comment>
<dbReference type="EMBL" id="JACIDO010000003">
    <property type="protein sequence ID" value="MBB3935549.1"/>
    <property type="molecule type" value="Genomic_DNA"/>
</dbReference>
<evidence type="ECO:0000313" key="1">
    <source>
        <dbReference type="EMBL" id="MBB3935549.1"/>
    </source>
</evidence>
<gene>
    <name evidence="1" type="ORF">GGR05_001693</name>
</gene>
<dbReference type="RefSeq" id="WP_090960436.1">
    <property type="nucleotide sequence ID" value="NZ_FOOA01000003.1"/>
</dbReference>
<dbReference type="Proteomes" id="UP000531216">
    <property type="component" value="Unassembled WGS sequence"/>
</dbReference>
<protein>
    <recommendedName>
        <fullName evidence="3">FlgN protein</fullName>
    </recommendedName>
</protein>
<accession>A0A7W6FTU6</accession>
<sequence>MEAVLTQAINRLEAVIAGEMMALQAGDHTGLGDISHRKNQSLLELTRISRGIEPESVSDGLRTRLTVLRERLDDNSRLLELHMEATAEVAGLITRAIAEAESDGTYVAPQNGGRRNG</sequence>
<evidence type="ECO:0000313" key="2">
    <source>
        <dbReference type="Proteomes" id="UP000531216"/>
    </source>
</evidence>
<dbReference type="AlphaFoldDB" id="A0A7W6FTU6"/>
<proteinExistence type="predicted"/>
<evidence type="ECO:0008006" key="3">
    <source>
        <dbReference type="Google" id="ProtNLM"/>
    </source>
</evidence>
<dbReference type="OrthoDB" id="7871570at2"/>